<evidence type="ECO:0000256" key="4">
    <source>
        <dbReference type="ARBA" id="ARBA00023136"/>
    </source>
</evidence>
<gene>
    <name evidence="6" type="ORF">GCM10011274_05020</name>
</gene>
<feature type="transmembrane region" description="Helical" evidence="5">
    <location>
        <begin position="67"/>
        <end position="90"/>
    </location>
</feature>
<protein>
    <recommendedName>
        <fullName evidence="8">Isoprenylcysteine carboxylmethyltransferase family protein</fullName>
    </recommendedName>
</protein>
<dbReference type="EMBL" id="BMZC01000001">
    <property type="protein sequence ID" value="GGZ49938.1"/>
    <property type="molecule type" value="Genomic_DNA"/>
</dbReference>
<dbReference type="PANTHER" id="PTHR43847">
    <property type="entry name" value="BLL3993 PROTEIN"/>
    <property type="match status" value="1"/>
</dbReference>
<accession>A0A8H9I6I9</accession>
<dbReference type="Pfam" id="PF04191">
    <property type="entry name" value="PEMT"/>
    <property type="match status" value="1"/>
</dbReference>
<dbReference type="PANTHER" id="PTHR43847:SF1">
    <property type="entry name" value="BLL3993 PROTEIN"/>
    <property type="match status" value="1"/>
</dbReference>
<reference evidence="6 7" key="1">
    <citation type="journal article" date="2014" name="Int. J. Syst. Evol. Microbiol.">
        <title>Complete genome sequence of Corynebacterium casei LMG S-19264T (=DSM 44701T), isolated from a smear-ripened cheese.</title>
        <authorList>
            <consortium name="US DOE Joint Genome Institute (JGI-PGF)"/>
            <person name="Walter F."/>
            <person name="Albersmeier A."/>
            <person name="Kalinowski J."/>
            <person name="Ruckert C."/>
        </authorList>
    </citation>
    <scope>NUCLEOTIDE SEQUENCE [LARGE SCALE GENOMIC DNA]</scope>
    <source>
        <strain evidence="6 7">KCTC 32337</strain>
    </source>
</reference>
<dbReference type="AlphaFoldDB" id="A0A8H9I6I9"/>
<feature type="transmembrane region" description="Helical" evidence="5">
    <location>
        <begin position="28"/>
        <end position="47"/>
    </location>
</feature>
<feature type="transmembrane region" description="Helical" evidence="5">
    <location>
        <begin position="160"/>
        <end position="191"/>
    </location>
</feature>
<name>A0A8H9I6I9_9ALTE</name>
<comment type="caution">
    <text evidence="6">The sequence shown here is derived from an EMBL/GenBank/DDBJ whole genome shotgun (WGS) entry which is preliminary data.</text>
</comment>
<evidence type="ECO:0000313" key="7">
    <source>
        <dbReference type="Proteomes" id="UP000622604"/>
    </source>
</evidence>
<dbReference type="Gene3D" id="1.20.120.1630">
    <property type="match status" value="1"/>
</dbReference>
<evidence type="ECO:0000256" key="2">
    <source>
        <dbReference type="ARBA" id="ARBA00022692"/>
    </source>
</evidence>
<keyword evidence="4 5" id="KW-0472">Membrane</keyword>
<dbReference type="InterPro" id="IPR007318">
    <property type="entry name" value="Phopholipid_MeTrfase"/>
</dbReference>
<dbReference type="Proteomes" id="UP000622604">
    <property type="component" value="Unassembled WGS sequence"/>
</dbReference>
<evidence type="ECO:0008006" key="8">
    <source>
        <dbReference type="Google" id="ProtNLM"/>
    </source>
</evidence>
<proteinExistence type="predicted"/>
<feature type="transmembrane region" description="Helical" evidence="5">
    <location>
        <begin position="102"/>
        <end position="126"/>
    </location>
</feature>
<keyword evidence="3 5" id="KW-1133">Transmembrane helix</keyword>
<organism evidence="6 7">
    <name type="scientific">Paraglaciecola chathamensis</name>
    <dbReference type="NCBI Taxonomy" id="368405"/>
    <lineage>
        <taxon>Bacteria</taxon>
        <taxon>Pseudomonadati</taxon>
        <taxon>Pseudomonadota</taxon>
        <taxon>Gammaproteobacteria</taxon>
        <taxon>Alteromonadales</taxon>
        <taxon>Alteromonadaceae</taxon>
        <taxon>Paraglaciecola</taxon>
    </lineage>
</organism>
<keyword evidence="2 5" id="KW-0812">Transmembrane</keyword>
<dbReference type="RefSeq" id="WP_013754754.1">
    <property type="nucleotide sequence ID" value="NZ_BMZC01000001.1"/>
</dbReference>
<comment type="subcellular location">
    <subcellularLocation>
        <location evidence="1">Endomembrane system</location>
        <topology evidence="1">Multi-pass membrane protein</topology>
    </subcellularLocation>
</comment>
<evidence type="ECO:0000256" key="3">
    <source>
        <dbReference type="ARBA" id="ARBA00022989"/>
    </source>
</evidence>
<dbReference type="GO" id="GO:0012505">
    <property type="term" value="C:endomembrane system"/>
    <property type="evidence" value="ECO:0007669"/>
    <property type="project" value="UniProtKB-SubCell"/>
</dbReference>
<evidence type="ECO:0000256" key="5">
    <source>
        <dbReference type="SAM" id="Phobius"/>
    </source>
</evidence>
<sequence>MPQIYNEYVKGLMLITETAQGVVEFTRLYLAVFYTFVALFYTSKIILAKKSSGQEQVFPGQRFCTSWWNHLTFRLFRVTIWMVCVVRLFYPSTDAYLGMFTSMMNVPIIFAGNILLTCGFLTTIIVHLSMGSQWRSGVDPQGPNSLITSGFFRFSRNPMFVAIGVSQLGFFLALPSIFSLACLIIGIVSLYRQALVEEEHLAQTHPNDYARYSASTRRWF</sequence>
<evidence type="ECO:0000313" key="6">
    <source>
        <dbReference type="EMBL" id="GGZ49938.1"/>
    </source>
</evidence>
<evidence type="ECO:0000256" key="1">
    <source>
        <dbReference type="ARBA" id="ARBA00004127"/>
    </source>
</evidence>
<dbReference type="InterPro" id="IPR052527">
    <property type="entry name" value="Metal_cation-efflux_comp"/>
</dbReference>